<keyword evidence="2" id="KW-1185">Reference proteome</keyword>
<reference evidence="2" key="1">
    <citation type="journal article" date="2023" name="Mol. Phylogenet. Evol.">
        <title>Genome-scale phylogeny and comparative genomics of the fungal order Sordariales.</title>
        <authorList>
            <person name="Hensen N."/>
            <person name="Bonometti L."/>
            <person name="Westerberg I."/>
            <person name="Brannstrom I.O."/>
            <person name="Guillou S."/>
            <person name="Cros-Aarteil S."/>
            <person name="Calhoun S."/>
            <person name="Haridas S."/>
            <person name="Kuo A."/>
            <person name="Mondo S."/>
            <person name="Pangilinan J."/>
            <person name="Riley R."/>
            <person name="LaButti K."/>
            <person name="Andreopoulos B."/>
            <person name="Lipzen A."/>
            <person name="Chen C."/>
            <person name="Yan M."/>
            <person name="Daum C."/>
            <person name="Ng V."/>
            <person name="Clum A."/>
            <person name="Steindorff A."/>
            <person name="Ohm R.A."/>
            <person name="Martin F."/>
            <person name="Silar P."/>
            <person name="Natvig D.O."/>
            <person name="Lalanne C."/>
            <person name="Gautier V."/>
            <person name="Ament-Velasquez S.L."/>
            <person name="Kruys A."/>
            <person name="Hutchinson M.I."/>
            <person name="Powell A.J."/>
            <person name="Barry K."/>
            <person name="Miller A.N."/>
            <person name="Grigoriev I.V."/>
            <person name="Debuchy R."/>
            <person name="Gladieux P."/>
            <person name="Hiltunen Thoren M."/>
            <person name="Johannesson H."/>
        </authorList>
    </citation>
    <scope>NUCLEOTIDE SEQUENCE [LARGE SCALE GENOMIC DNA]</scope>
    <source>
        <strain evidence="2">CBS 340.73</strain>
    </source>
</reference>
<dbReference type="AlphaFoldDB" id="A0AAN6NGL7"/>
<dbReference type="InterPro" id="IPR025213">
    <property type="entry name" value="Sim4_Fta2"/>
</dbReference>
<accession>A0AAN6NGL7</accession>
<gene>
    <name evidence="1" type="ORF">QBC46DRAFT_372129</name>
</gene>
<evidence type="ECO:0000313" key="2">
    <source>
        <dbReference type="Proteomes" id="UP001303473"/>
    </source>
</evidence>
<dbReference type="EMBL" id="MU853755">
    <property type="protein sequence ID" value="KAK3945400.1"/>
    <property type="molecule type" value="Genomic_DNA"/>
</dbReference>
<protein>
    <submittedName>
        <fullName evidence="1">Uncharacterized protein</fullName>
    </submittedName>
</protein>
<dbReference type="Proteomes" id="UP001303473">
    <property type="component" value="Unassembled WGS sequence"/>
</dbReference>
<name>A0AAN6NGL7_9PEZI</name>
<proteinExistence type="predicted"/>
<comment type="caution">
    <text evidence="1">The sequence shown here is derived from an EMBL/GenBank/DDBJ whole genome shotgun (WGS) entry which is preliminary data.</text>
</comment>
<organism evidence="1 2">
    <name type="scientific">Diplogelasinospora grovesii</name>
    <dbReference type="NCBI Taxonomy" id="303347"/>
    <lineage>
        <taxon>Eukaryota</taxon>
        <taxon>Fungi</taxon>
        <taxon>Dikarya</taxon>
        <taxon>Ascomycota</taxon>
        <taxon>Pezizomycotina</taxon>
        <taxon>Sordariomycetes</taxon>
        <taxon>Sordariomycetidae</taxon>
        <taxon>Sordariales</taxon>
        <taxon>Diplogelasinosporaceae</taxon>
        <taxon>Diplogelasinospora</taxon>
    </lineage>
</organism>
<evidence type="ECO:0000313" key="1">
    <source>
        <dbReference type="EMBL" id="KAK3945400.1"/>
    </source>
</evidence>
<sequence length="288" mass="32923">MTSSRKPPKPLQYVPFKDDTLMSDDPPSCAWADFETPRLRKCPFDLSTVSWKKAKLLGYGMDGCVWRVNFGDQGPFAIKVFWDTKPQMGYCYTVQRECQNNALLQMIEAALQAAPIRVNENPKEKQDALANLFSFSDEARQDGVQHAKGSSLREMPPFPRMAKCYGWLDFDRQEFRKMPQRIQVDRVHIGRDIRKFSEKDNSYIAIVYEYIEDGPNDPATVNEVSTFLWLAGFNYGASQRAENWKQGILVDHSDIVHPDGCGWSPGVYRLRNGKLTLPAHHLAPLRGE</sequence>
<dbReference type="Pfam" id="PF13095">
    <property type="entry name" value="FTA2"/>
    <property type="match status" value="1"/>
</dbReference>